<dbReference type="Proteomes" id="UP000053317">
    <property type="component" value="Unassembled WGS sequence"/>
</dbReference>
<organism evidence="2 3">
    <name type="scientific">Phaeomoniella chlamydospora</name>
    <name type="common">Phaeoacremonium chlamydosporum</name>
    <dbReference type="NCBI Taxonomy" id="158046"/>
    <lineage>
        <taxon>Eukaryota</taxon>
        <taxon>Fungi</taxon>
        <taxon>Dikarya</taxon>
        <taxon>Ascomycota</taxon>
        <taxon>Pezizomycotina</taxon>
        <taxon>Eurotiomycetes</taxon>
        <taxon>Chaetothyriomycetidae</taxon>
        <taxon>Phaeomoniellales</taxon>
        <taxon>Phaeomoniellaceae</taxon>
        <taxon>Phaeomoniella</taxon>
    </lineage>
</organism>
<keyword evidence="3" id="KW-1185">Reference proteome</keyword>
<feature type="region of interest" description="Disordered" evidence="1">
    <location>
        <begin position="217"/>
        <end position="241"/>
    </location>
</feature>
<dbReference type="OrthoDB" id="1746530at2759"/>
<evidence type="ECO:0000313" key="3">
    <source>
        <dbReference type="Proteomes" id="UP000053317"/>
    </source>
</evidence>
<gene>
    <name evidence="2" type="ORF">UCRPC4_g03069</name>
</gene>
<accession>A0A0G2EKL8</accession>
<feature type="compositionally biased region" description="Basic and acidic residues" evidence="1">
    <location>
        <begin position="217"/>
        <end position="230"/>
    </location>
</feature>
<protein>
    <submittedName>
        <fullName evidence="2">Uncharacterized protein</fullName>
    </submittedName>
</protein>
<reference evidence="2 3" key="2">
    <citation type="submission" date="2015-05" db="EMBL/GenBank/DDBJ databases">
        <authorList>
            <person name="Morales-Cruz A."/>
            <person name="Amrine K.C."/>
            <person name="Cantu D."/>
        </authorList>
    </citation>
    <scope>NUCLEOTIDE SEQUENCE [LARGE SCALE GENOMIC DNA]</scope>
    <source>
        <strain evidence="2">UCRPC4</strain>
    </source>
</reference>
<dbReference type="AlphaFoldDB" id="A0A0G2EKL8"/>
<dbReference type="EMBL" id="LCWF01000072">
    <property type="protein sequence ID" value="KKY22869.1"/>
    <property type="molecule type" value="Genomic_DNA"/>
</dbReference>
<sequence>MKVSPPIPPFSPGACLLTFLLKKVLDPQSSSLPLLELHTFLAHQRSLSSTRSHDPKIGGYPTPNLHGYRTITKEINSYLRDIVPWIDEYPGLEYGGRNSSDTDSKTSWLETVIQILGGTSNDPSTPEGKQAYGLTKGEVLMILEHGLGMRTIPRSDASEEPSNDNEEEEECVNPSALEEMDASDTQVLHAVVEELNERFGDEEIADMLRRVREIVEEARTEEQEKEDRNGKGKGKVRSGRR</sequence>
<evidence type="ECO:0000256" key="1">
    <source>
        <dbReference type="SAM" id="MobiDB-lite"/>
    </source>
</evidence>
<feature type="compositionally biased region" description="Basic residues" evidence="1">
    <location>
        <begin position="231"/>
        <end position="241"/>
    </location>
</feature>
<comment type="caution">
    <text evidence="2">The sequence shown here is derived from an EMBL/GenBank/DDBJ whole genome shotgun (WGS) entry which is preliminary data.</text>
</comment>
<evidence type="ECO:0000313" key="2">
    <source>
        <dbReference type="EMBL" id="KKY22869.1"/>
    </source>
</evidence>
<feature type="region of interest" description="Disordered" evidence="1">
    <location>
        <begin position="150"/>
        <end position="174"/>
    </location>
</feature>
<reference evidence="2 3" key="1">
    <citation type="submission" date="2015-05" db="EMBL/GenBank/DDBJ databases">
        <title>Distinctive expansion of gene families associated with plant cell wall degradation and secondary metabolism in the genomes of grapevine trunk pathogens.</title>
        <authorList>
            <person name="Lawrence D.P."/>
            <person name="Travadon R."/>
            <person name="Rolshausen P.E."/>
            <person name="Baumgartner K."/>
        </authorList>
    </citation>
    <scope>NUCLEOTIDE SEQUENCE [LARGE SCALE GENOMIC DNA]</scope>
    <source>
        <strain evidence="2">UCRPC4</strain>
    </source>
</reference>
<name>A0A0G2EKL8_PHACM</name>
<proteinExistence type="predicted"/>
<feature type="compositionally biased region" description="Acidic residues" evidence="1">
    <location>
        <begin position="158"/>
        <end position="171"/>
    </location>
</feature>